<protein>
    <submittedName>
        <fullName evidence="1">Uncharacterized protein</fullName>
    </submittedName>
</protein>
<evidence type="ECO:0000313" key="2">
    <source>
        <dbReference type="Proteomes" id="UP000768462"/>
    </source>
</evidence>
<organism evidence="1 2">
    <name type="scientific">Clostridium sulfidigenes</name>
    <dbReference type="NCBI Taxonomy" id="318464"/>
    <lineage>
        <taxon>Bacteria</taxon>
        <taxon>Bacillati</taxon>
        <taxon>Bacillota</taxon>
        <taxon>Clostridia</taxon>
        <taxon>Eubacteriales</taxon>
        <taxon>Clostridiaceae</taxon>
        <taxon>Clostridium</taxon>
    </lineage>
</organism>
<dbReference type="AlphaFoldDB" id="A0A927ZMS3"/>
<sequence length="90" mass="10702">MKYAENNKEFIKHIISILEDNIHVMDIHKEREIGDGVSLIKIFEADGNKYMPATDECFNYTKQEIINLRCDEHPLNYDRTINNLKNKYLK</sequence>
<reference evidence="1" key="1">
    <citation type="submission" date="2019-04" db="EMBL/GenBank/DDBJ databases">
        <title>Evolution of Biomass-Degrading Anaerobic Consortia Revealed by Metagenomics.</title>
        <authorList>
            <person name="Peng X."/>
        </authorList>
    </citation>
    <scope>NUCLEOTIDE SEQUENCE</scope>
    <source>
        <strain evidence="1">SIG254</strain>
    </source>
</reference>
<proteinExistence type="predicted"/>
<gene>
    <name evidence="1" type="ORF">E7215_13730</name>
</gene>
<name>A0A927ZMS3_9CLOT</name>
<evidence type="ECO:0000313" key="1">
    <source>
        <dbReference type="EMBL" id="MBE6061211.1"/>
    </source>
</evidence>
<dbReference type="Proteomes" id="UP000768462">
    <property type="component" value="Unassembled WGS sequence"/>
</dbReference>
<comment type="caution">
    <text evidence="1">The sequence shown here is derived from an EMBL/GenBank/DDBJ whole genome shotgun (WGS) entry which is preliminary data.</text>
</comment>
<dbReference type="EMBL" id="SVCM01000156">
    <property type="protein sequence ID" value="MBE6061211.1"/>
    <property type="molecule type" value="Genomic_DNA"/>
</dbReference>
<accession>A0A927ZMS3</accession>